<evidence type="ECO:0000313" key="2">
    <source>
        <dbReference type="EMBL" id="MEU3708873.1"/>
    </source>
</evidence>
<feature type="transmembrane region" description="Helical" evidence="1">
    <location>
        <begin position="72"/>
        <end position="96"/>
    </location>
</feature>
<accession>A0ABV2YT02</accession>
<dbReference type="Pfam" id="PF09933">
    <property type="entry name" value="DUF2165"/>
    <property type="match status" value="1"/>
</dbReference>
<keyword evidence="1" id="KW-0812">Transmembrane</keyword>
<dbReference type="Proteomes" id="UP001550853">
    <property type="component" value="Unassembled WGS sequence"/>
</dbReference>
<comment type="caution">
    <text evidence="2">The sequence shown here is derived from an EMBL/GenBank/DDBJ whole genome shotgun (WGS) entry which is preliminary data.</text>
</comment>
<keyword evidence="1" id="KW-0472">Membrane</keyword>
<keyword evidence="3" id="KW-1185">Reference proteome</keyword>
<gene>
    <name evidence="2" type="ORF">AB0E61_02080</name>
</gene>
<evidence type="ECO:0000256" key="1">
    <source>
        <dbReference type="SAM" id="Phobius"/>
    </source>
</evidence>
<reference evidence="2 3" key="1">
    <citation type="submission" date="2024-06" db="EMBL/GenBank/DDBJ databases">
        <title>The Natural Products Discovery Center: Release of the First 8490 Sequenced Strains for Exploring Actinobacteria Biosynthetic Diversity.</title>
        <authorList>
            <person name="Kalkreuter E."/>
            <person name="Kautsar S.A."/>
            <person name="Yang D."/>
            <person name="Bader C.D."/>
            <person name="Teijaro C.N."/>
            <person name="Fluegel L."/>
            <person name="Davis C.M."/>
            <person name="Simpson J.R."/>
            <person name="Lauterbach L."/>
            <person name="Steele A.D."/>
            <person name="Gui C."/>
            <person name="Meng S."/>
            <person name="Li G."/>
            <person name="Viehrig K."/>
            <person name="Ye F."/>
            <person name="Su P."/>
            <person name="Kiefer A.F."/>
            <person name="Nichols A."/>
            <person name="Cepeda A.J."/>
            <person name="Yan W."/>
            <person name="Fan B."/>
            <person name="Jiang Y."/>
            <person name="Adhikari A."/>
            <person name="Zheng C.-J."/>
            <person name="Schuster L."/>
            <person name="Cowan T.M."/>
            <person name="Smanski M.J."/>
            <person name="Chevrette M.G."/>
            <person name="De Carvalho L.P.S."/>
            <person name="Shen B."/>
        </authorList>
    </citation>
    <scope>NUCLEOTIDE SEQUENCE [LARGE SCALE GENOMIC DNA]</scope>
    <source>
        <strain evidence="2 3">NPDC033039</strain>
    </source>
</reference>
<dbReference type="RefSeq" id="WP_051739162.1">
    <property type="nucleotide sequence ID" value="NZ_JBEZVI010000001.1"/>
</dbReference>
<organism evidence="2 3">
    <name type="scientific">Streptomyces catenulae</name>
    <dbReference type="NCBI Taxonomy" id="66875"/>
    <lineage>
        <taxon>Bacteria</taxon>
        <taxon>Bacillati</taxon>
        <taxon>Actinomycetota</taxon>
        <taxon>Actinomycetes</taxon>
        <taxon>Kitasatosporales</taxon>
        <taxon>Streptomycetaceae</taxon>
        <taxon>Streptomyces</taxon>
    </lineage>
</organism>
<proteinExistence type="predicted"/>
<keyword evidence="1" id="KW-1133">Transmembrane helix</keyword>
<name>A0ABV2YT02_9ACTN</name>
<feature type="transmembrane region" description="Helical" evidence="1">
    <location>
        <begin position="12"/>
        <end position="33"/>
    </location>
</feature>
<dbReference type="EMBL" id="JBEZVI010000001">
    <property type="protein sequence ID" value="MEU3708873.1"/>
    <property type="molecule type" value="Genomic_DNA"/>
</dbReference>
<evidence type="ECO:0000313" key="3">
    <source>
        <dbReference type="Proteomes" id="UP001550853"/>
    </source>
</evidence>
<feature type="transmembrane region" description="Helical" evidence="1">
    <location>
        <begin position="108"/>
        <end position="128"/>
    </location>
</feature>
<sequence length="183" mass="20153">MSERTPRSGFPVAAVVLTGIVALYMALVAFGNITDFGTNQEFVRHVLAMDTTFRDEDLMWRAVTSRRVQDGAYIAIIVWETLAAALLTVGALWWALRLRRDSPGRARTVAVAGLVMVLMLFGAGFLAVGGEWFAMWQSKQWNGLDAATRNFTVAGLALLVVQGAGTGHREEHDRDAFSDRTDY</sequence>
<protein>
    <submittedName>
        <fullName evidence="2">DUF2165 domain-containing protein</fullName>
    </submittedName>
</protein>
<dbReference type="InterPro" id="IPR018681">
    <property type="entry name" value="DUF2165_transmembrane"/>
</dbReference>